<dbReference type="SUPFAM" id="SSF103473">
    <property type="entry name" value="MFS general substrate transporter"/>
    <property type="match status" value="1"/>
</dbReference>
<feature type="transmembrane region" description="Helical" evidence="3">
    <location>
        <begin position="230"/>
        <end position="249"/>
    </location>
</feature>
<feature type="transmembrane region" description="Helical" evidence="3">
    <location>
        <begin position="60"/>
        <end position="80"/>
    </location>
</feature>
<evidence type="ECO:0000313" key="6">
    <source>
        <dbReference type="Proteomes" id="UP000807342"/>
    </source>
</evidence>
<dbReference type="InterPro" id="IPR020846">
    <property type="entry name" value="MFS_dom"/>
</dbReference>
<dbReference type="PANTHER" id="PTHR11360:SF234">
    <property type="entry name" value="MFS-TYPE TRANSPORTER DBAD-RELATED"/>
    <property type="match status" value="1"/>
</dbReference>
<dbReference type="OrthoDB" id="6509908at2759"/>
<dbReference type="Proteomes" id="UP000807342">
    <property type="component" value="Unassembled WGS sequence"/>
</dbReference>
<feature type="transmembrane region" description="Helical" evidence="3">
    <location>
        <begin position="122"/>
        <end position="140"/>
    </location>
</feature>
<feature type="transmembrane region" description="Helical" evidence="3">
    <location>
        <begin position="34"/>
        <end position="53"/>
    </location>
</feature>
<dbReference type="Gene3D" id="1.20.1250.20">
    <property type="entry name" value="MFS general substrate transporter like domains"/>
    <property type="match status" value="1"/>
</dbReference>
<evidence type="ECO:0000256" key="1">
    <source>
        <dbReference type="ARBA" id="ARBA00004141"/>
    </source>
</evidence>
<feature type="transmembrane region" description="Helical" evidence="3">
    <location>
        <begin position="320"/>
        <end position="341"/>
    </location>
</feature>
<keyword evidence="6" id="KW-1185">Reference proteome</keyword>
<comment type="similarity">
    <text evidence="2">Belongs to the major facilitator superfamily. Monocarboxylate porter (TC 2.A.1.13) family.</text>
</comment>
<evidence type="ECO:0000313" key="5">
    <source>
        <dbReference type="EMBL" id="KAF9448292.1"/>
    </source>
</evidence>
<dbReference type="GO" id="GO:0016020">
    <property type="term" value="C:membrane"/>
    <property type="evidence" value="ECO:0007669"/>
    <property type="project" value="UniProtKB-SubCell"/>
</dbReference>
<dbReference type="InterPro" id="IPR050327">
    <property type="entry name" value="Proton-linked_MCT"/>
</dbReference>
<keyword evidence="3" id="KW-0472">Membrane</keyword>
<organism evidence="5 6">
    <name type="scientific">Macrolepiota fuliginosa MF-IS2</name>
    <dbReference type="NCBI Taxonomy" id="1400762"/>
    <lineage>
        <taxon>Eukaryota</taxon>
        <taxon>Fungi</taxon>
        <taxon>Dikarya</taxon>
        <taxon>Basidiomycota</taxon>
        <taxon>Agaricomycotina</taxon>
        <taxon>Agaricomycetes</taxon>
        <taxon>Agaricomycetidae</taxon>
        <taxon>Agaricales</taxon>
        <taxon>Agaricineae</taxon>
        <taxon>Agaricaceae</taxon>
        <taxon>Macrolepiota</taxon>
    </lineage>
</organism>
<proteinExistence type="inferred from homology"/>
<evidence type="ECO:0000256" key="3">
    <source>
        <dbReference type="SAM" id="Phobius"/>
    </source>
</evidence>
<feature type="transmembrane region" description="Helical" evidence="3">
    <location>
        <begin position="261"/>
        <end position="279"/>
    </location>
</feature>
<evidence type="ECO:0000256" key="2">
    <source>
        <dbReference type="ARBA" id="ARBA00006727"/>
    </source>
</evidence>
<feature type="transmembrane region" description="Helical" evidence="3">
    <location>
        <begin position="152"/>
        <end position="172"/>
    </location>
</feature>
<gene>
    <name evidence="5" type="ORF">P691DRAFT_792703</name>
</gene>
<dbReference type="PROSITE" id="PS50850">
    <property type="entry name" value="MFS"/>
    <property type="match status" value="1"/>
</dbReference>
<evidence type="ECO:0000259" key="4">
    <source>
        <dbReference type="PROSITE" id="PS50850"/>
    </source>
</evidence>
<feature type="transmembrane region" description="Helical" evidence="3">
    <location>
        <begin position="86"/>
        <end position="110"/>
    </location>
</feature>
<dbReference type="PANTHER" id="PTHR11360">
    <property type="entry name" value="MONOCARBOXYLATE TRANSPORTER"/>
    <property type="match status" value="1"/>
</dbReference>
<feature type="transmembrane region" description="Helical" evidence="3">
    <location>
        <begin position="196"/>
        <end position="218"/>
    </location>
</feature>
<protein>
    <submittedName>
        <fullName evidence="5">MFS general substrate transporter</fullName>
    </submittedName>
</protein>
<dbReference type="GO" id="GO:0022857">
    <property type="term" value="F:transmembrane transporter activity"/>
    <property type="evidence" value="ECO:0007669"/>
    <property type="project" value="InterPro"/>
</dbReference>
<name>A0A9P5XBF7_9AGAR</name>
<reference evidence="5" key="1">
    <citation type="submission" date="2020-11" db="EMBL/GenBank/DDBJ databases">
        <authorList>
            <consortium name="DOE Joint Genome Institute"/>
            <person name="Ahrendt S."/>
            <person name="Riley R."/>
            <person name="Andreopoulos W."/>
            <person name="Labutti K."/>
            <person name="Pangilinan J."/>
            <person name="Ruiz-Duenas F.J."/>
            <person name="Barrasa J.M."/>
            <person name="Sanchez-Garcia M."/>
            <person name="Camarero S."/>
            <person name="Miyauchi S."/>
            <person name="Serrano A."/>
            <person name="Linde D."/>
            <person name="Babiker R."/>
            <person name="Drula E."/>
            <person name="Ayuso-Fernandez I."/>
            <person name="Pacheco R."/>
            <person name="Padilla G."/>
            <person name="Ferreira P."/>
            <person name="Barriuso J."/>
            <person name="Kellner H."/>
            <person name="Castanera R."/>
            <person name="Alfaro M."/>
            <person name="Ramirez L."/>
            <person name="Pisabarro A.G."/>
            <person name="Kuo A."/>
            <person name="Tritt A."/>
            <person name="Lipzen A."/>
            <person name="He G."/>
            <person name="Yan M."/>
            <person name="Ng V."/>
            <person name="Cullen D."/>
            <person name="Martin F."/>
            <person name="Rosso M.-N."/>
            <person name="Henrissat B."/>
            <person name="Hibbett D."/>
            <person name="Martinez A.T."/>
            <person name="Grigoriev I.V."/>
        </authorList>
    </citation>
    <scope>NUCLEOTIDE SEQUENCE</scope>
    <source>
        <strain evidence="5">MF-IS2</strain>
    </source>
</reference>
<keyword evidence="3" id="KW-0812">Transmembrane</keyword>
<dbReference type="Pfam" id="PF07690">
    <property type="entry name" value="MFS_1"/>
    <property type="match status" value="1"/>
</dbReference>
<feature type="transmembrane region" description="Helical" evidence="3">
    <location>
        <begin position="285"/>
        <end position="308"/>
    </location>
</feature>
<keyword evidence="3" id="KW-1133">Transmembrane helix</keyword>
<comment type="subcellular location">
    <subcellularLocation>
        <location evidence="1">Membrane</location>
        <topology evidence="1">Multi-pass membrane protein</topology>
    </subcellularLocation>
</comment>
<accession>A0A9P5XBF7</accession>
<feature type="domain" description="Major facilitator superfamily (MFS) profile" evidence="4">
    <location>
        <begin position="195"/>
        <end position="381"/>
    </location>
</feature>
<dbReference type="AlphaFoldDB" id="A0A9P5XBF7"/>
<dbReference type="InterPro" id="IPR011701">
    <property type="entry name" value="MFS"/>
</dbReference>
<sequence length="381" mass="40966">MCNTFATFGYVNAWGIFQSYYQQTLLSDFSPSSIAWIGSIQYALVFFPGLFVGRLFDLGYFRSVLLSSSALLVLATFLIAQCTKYWHFLLCQGIATGIAAGGIYGSSNPIVAHWFKKKRGRALGFIAIGSSLGGTTVPIAAKNLIPRVGFPWTMRIIGFILLVVLGACNLTMRPRLPPVNVKGGLLNPAAFKDPPYTLYCISSFITFLGIYTVLTYVNVSATQLGSAPDFAFYFVAFANASSLFGRWTAGLIADKVGPMNVMIPFTFFSGILTYAWPFTHSTGSLIVVTIIYGYCSGMYVCLLTNPIMNFGGEGDAGRRIGMFMSITALGALAGPPISGAINASTGGFEAVGLYAGSMVLLGVLCLITVRYLVLGRWVGKK</sequence>
<dbReference type="InterPro" id="IPR036259">
    <property type="entry name" value="MFS_trans_sf"/>
</dbReference>
<dbReference type="EMBL" id="MU151166">
    <property type="protein sequence ID" value="KAF9448292.1"/>
    <property type="molecule type" value="Genomic_DNA"/>
</dbReference>
<comment type="caution">
    <text evidence="5">The sequence shown here is derived from an EMBL/GenBank/DDBJ whole genome shotgun (WGS) entry which is preliminary data.</text>
</comment>
<feature type="transmembrane region" description="Helical" evidence="3">
    <location>
        <begin position="353"/>
        <end position="373"/>
    </location>
</feature>